<dbReference type="AlphaFoldDB" id="M0IIL8"/>
<dbReference type="Pfam" id="PF07790">
    <property type="entry name" value="Pilin_N"/>
    <property type="match status" value="1"/>
</dbReference>
<protein>
    <recommendedName>
        <fullName evidence="2">Archaeal Type IV pilin N-terminal domain-containing protein</fullName>
    </recommendedName>
</protein>
<feature type="domain" description="Archaeal Type IV pilin N-terminal" evidence="2">
    <location>
        <begin position="2"/>
        <end position="64"/>
    </location>
</feature>
<evidence type="ECO:0000313" key="4">
    <source>
        <dbReference type="Proteomes" id="UP000011550"/>
    </source>
</evidence>
<sequence>MLVSVVVILAATASTFVFGEASSEPSPAPMIEVSHTVVDDGEIVAVTLEAGDAVRTDHLYVMGSKKLDIGGSPTSSTPANDAYASQRETFTEASGDNDPQVGIGPTWEAGETVYLDPSGSTAAGTTIGIYWNTQPVQGVNPGSVTGEDSYKLFEFTV</sequence>
<gene>
    <name evidence="3" type="ORF">C440_09482</name>
</gene>
<comment type="caution">
    <text evidence="3">The sequence shown here is derived from an EMBL/GenBank/DDBJ whole genome shotgun (WGS) entry which is preliminary data.</text>
</comment>
<evidence type="ECO:0000256" key="1">
    <source>
        <dbReference type="SAM" id="MobiDB-lite"/>
    </source>
</evidence>
<keyword evidence="4" id="KW-1185">Reference proteome</keyword>
<dbReference type="EMBL" id="AOLN01000011">
    <property type="protein sequence ID" value="ELZ95299.1"/>
    <property type="molecule type" value="Genomic_DNA"/>
</dbReference>
<dbReference type="Proteomes" id="UP000011550">
    <property type="component" value="Unassembled WGS sequence"/>
</dbReference>
<organism evidence="3 4">
    <name type="scientific">Haloferax mucosum ATCC BAA-1512</name>
    <dbReference type="NCBI Taxonomy" id="662479"/>
    <lineage>
        <taxon>Archaea</taxon>
        <taxon>Methanobacteriati</taxon>
        <taxon>Methanobacteriota</taxon>
        <taxon>Stenosarchaea group</taxon>
        <taxon>Halobacteria</taxon>
        <taxon>Halobacteriales</taxon>
        <taxon>Haloferacaceae</taxon>
        <taxon>Haloferax</taxon>
    </lineage>
</organism>
<dbReference type="InterPro" id="IPR012859">
    <property type="entry name" value="Pilin_N_archaeal"/>
</dbReference>
<evidence type="ECO:0000313" key="3">
    <source>
        <dbReference type="EMBL" id="ELZ95299.1"/>
    </source>
</evidence>
<name>M0IIL8_9EURY</name>
<dbReference type="PATRIC" id="fig|662479.7.peg.1925"/>
<reference evidence="3 4" key="1">
    <citation type="journal article" date="2014" name="PLoS Genet.">
        <title>Phylogenetically driven sequencing of extremely halophilic archaea reveals strategies for static and dynamic osmo-response.</title>
        <authorList>
            <person name="Becker E.A."/>
            <person name="Seitzer P.M."/>
            <person name="Tritt A."/>
            <person name="Larsen D."/>
            <person name="Krusor M."/>
            <person name="Yao A.I."/>
            <person name="Wu D."/>
            <person name="Madern D."/>
            <person name="Eisen J.A."/>
            <person name="Darling A.E."/>
            <person name="Facciotti M.T."/>
        </authorList>
    </citation>
    <scope>NUCLEOTIDE SEQUENCE [LARGE SCALE GENOMIC DNA]</scope>
    <source>
        <strain evidence="3 4">ATCC BAA-1512</strain>
    </source>
</reference>
<feature type="region of interest" description="Disordered" evidence="1">
    <location>
        <begin position="69"/>
        <end position="100"/>
    </location>
</feature>
<proteinExistence type="predicted"/>
<evidence type="ECO:0000259" key="2">
    <source>
        <dbReference type="Pfam" id="PF07790"/>
    </source>
</evidence>
<accession>M0IIL8</accession>